<dbReference type="Pfam" id="PF07561">
    <property type="entry name" value="DUF1540"/>
    <property type="match status" value="1"/>
</dbReference>
<evidence type="ECO:0000313" key="5">
    <source>
        <dbReference type="Proteomes" id="UP000431913"/>
    </source>
</evidence>
<evidence type="ECO:0000313" key="3">
    <source>
        <dbReference type="EMBL" id="MTS25843.1"/>
    </source>
</evidence>
<reference evidence="6 7" key="1">
    <citation type="journal article" date="2019" name="Nat. Med.">
        <title>A library of human gut bacterial isolates paired with longitudinal multiomics data enables mechanistic microbiome research.</title>
        <authorList>
            <person name="Poyet M."/>
            <person name="Groussin M."/>
            <person name="Gibbons S.M."/>
            <person name="Avila-Pacheco J."/>
            <person name="Jiang X."/>
            <person name="Kearney S.M."/>
            <person name="Perrotta A.R."/>
            <person name="Berdy B."/>
            <person name="Zhao S."/>
            <person name="Lieberman T.D."/>
            <person name="Swanson P.K."/>
            <person name="Smith M."/>
            <person name="Roesemann S."/>
            <person name="Alexander J.E."/>
            <person name="Rich S.A."/>
            <person name="Livny J."/>
            <person name="Vlamakis H."/>
            <person name="Clish C."/>
            <person name="Bullock K."/>
            <person name="Deik A."/>
            <person name="Scott J."/>
            <person name="Pierce K.A."/>
            <person name="Xavier R.J."/>
            <person name="Alm E.J."/>
        </authorList>
    </citation>
    <scope>NUCLEOTIDE SEQUENCE [LARGE SCALE GENOMIC DNA]</scope>
    <source>
        <strain evidence="3 7">BIOML-A4</strain>
        <strain evidence="4 6">BIOML-A7</strain>
    </source>
</reference>
<sequence>MQDEKILEGICCEVENCVHNNGNCCCTAQEIKVKNRMAVLGEETMCETFEEV</sequence>
<dbReference type="GeneID" id="42858803"/>
<name>A0A6I3QPQ5_9FIRM</name>
<evidence type="ECO:0000259" key="1">
    <source>
        <dbReference type="Pfam" id="PF07561"/>
    </source>
</evidence>
<gene>
    <name evidence="2" type="ORF">FYJ76_08000</name>
    <name evidence="4" type="ORF">GMD52_13210</name>
    <name evidence="3" type="ORF">GMD59_00880</name>
</gene>
<evidence type="ECO:0000313" key="2">
    <source>
        <dbReference type="EMBL" id="MST91878.1"/>
    </source>
</evidence>
<dbReference type="RefSeq" id="WP_009325859.1">
    <property type="nucleotide sequence ID" value="NZ_CAOJUJ010000049.1"/>
</dbReference>
<dbReference type="EMBL" id="WMZR01000018">
    <property type="protein sequence ID" value="MTS52492.1"/>
    <property type="molecule type" value="Genomic_DNA"/>
</dbReference>
<dbReference type="AlphaFoldDB" id="A0A6I3QPQ5"/>
<dbReference type="EMBL" id="VUNJ01000007">
    <property type="protein sequence ID" value="MST91878.1"/>
    <property type="molecule type" value="Genomic_DNA"/>
</dbReference>
<dbReference type="Proteomes" id="UP000449193">
    <property type="component" value="Unassembled WGS sequence"/>
</dbReference>
<organism evidence="3 7">
    <name type="scientific">Ruthenibacterium lactatiformans</name>
    <dbReference type="NCBI Taxonomy" id="1550024"/>
    <lineage>
        <taxon>Bacteria</taxon>
        <taxon>Bacillati</taxon>
        <taxon>Bacillota</taxon>
        <taxon>Clostridia</taxon>
        <taxon>Eubacteriales</taxon>
        <taxon>Oscillospiraceae</taxon>
        <taxon>Ruthenibacterium</taxon>
    </lineage>
</organism>
<dbReference type="InterPro" id="IPR011437">
    <property type="entry name" value="DUF1540"/>
</dbReference>
<reference evidence="2 5" key="2">
    <citation type="submission" date="2019-08" db="EMBL/GenBank/DDBJ databases">
        <title>In-depth cultivation of the pig gut microbiome towards novel bacterial diversity and tailored functional studies.</title>
        <authorList>
            <person name="Wylensek D."/>
            <person name="Hitch T.C.A."/>
            <person name="Clavel T."/>
        </authorList>
    </citation>
    <scope>NUCLEOTIDE SEQUENCE [LARGE SCALE GENOMIC DNA]</scope>
    <source>
        <strain evidence="2 5">WCA3-601-WT-6J</strain>
    </source>
</reference>
<comment type="caution">
    <text evidence="3">The sequence shown here is derived from an EMBL/GenBank/DDBJ whole genome shotgun (WGS) entry which is preliminary data.</text>
</comment>
<feature type="domain" description="DUF1540" evidence="1">
    <location>
        <begin position="10"/>
        <end position="49"/>
    </location>
</feature>
<accession>A0A6I3QPQ5</accession>
<proteinExistence type="predicted"/>
<protein>
    <submittedName>
        <fullName evidence="3">DUF1540 domain-containing protein</fullName>
    </submittedName>
</protein>
<evidence type="ECO:0000313" key="7">
    <source>
        <dbReference type="Proteomes" id="UP000472755"/>
    </source>
</evidence>
<dbReference type="EMBL" id="WMZU01000001">
    <property type="protein sequence ID" value="MTS25843.1"/>
    <property type="molecule type" value="Genomic_DNA"/>
</dbReference>
<evidence type="ECO:0000313" key="4">
    <source>
        <dbReference type="EMBL" id="MTS52492.1"/>
    </source>
</evidence>
<evidence type="ECO:0000313" key="6">
    <source>
        <dbReference type="Proteomes" id="UP000449193"/>
    </source>
</evidence>
<dbReference type="Proteomes" id="UP000431913">
    <property type="component" value="Unassembled WGS sequence"/>
</dbReference>
<dbReference type="Proteomes" id="UP000472755">
    <property type="component" value="Unassembled WGS sequence"/>
</dbReference>